<dbReference type="CDD" id="cd14743">
    <property type="entry name" value="PAAR_CT_1"/>
    <property type="match status" value="1"/>
</dbReference>
<evidence type="ECO:0000256" key="1">
    <source>
        <dbReference type="SAM" id="MobiDB-lite"/>
    </source>
</evidence>
<keyword evidence="3" id="KW-1185">Reference proteome</keyword>
<proteinExistence type="predicted"/>
<dbReference type="InterPro" id="IPR008727">
    <property type="entry name" value="PAAR_motif"/>
</dbReference>
<evidence type="ECO:0000313" key="2">
    <source>
        <dbReference type="EMBL" id="SEC56039.1"/>
    </source>
</evidence>
<sequence length="445" mass="46752">MSGKPAARLTDPTSCPLPGHGTNPIAKGSPNVLFDNLPAARLTDTSACGSPIVGAVVSTVLINGLPAATLGSTGGHGSVVVGGSGSVIIGNSAVAAPFTAPTPLSIAAVAAPAAAKASENQPPATAPAAQPAQQAAATTAAASAIAQPVQTTDRVAAAKEIVDTFECSASQSRVFNDRDHPMGTASDPFEKSKVIEQLRVRVARSQGQHVSTKERITPFPNQQETSLCGPAVFFYALLVDRPDLYTQAIIDLWETGETTIGQLHIKPSYDCRNPKKFSHTAAGDRISAIDWISLASLRDSENDLFDYDSPGDQIPGITLPGKVKAWFTKAGATVVFDNIQFLGHINQEELVELLGYAGGQHHVTSLISASMVEGGAGVGKNHWIAWEKPPHTQGGRVDQTTLPVEVIVDSKLFSWGQSMHQVTRGYTLKQLLKDVFGGIVFSRIP</sequence>
<reference evidence="3" key="1">
    <citation type="submission" date="2016-10" db="EMBL/GenBank/DDBJ databases">
        <authorList>
            <person name="Varghese N."/>
            <person name="Submissions S."/>
        </authorList>
    </citation>
    <scope>NUCLEOTIDE SEQUENCE [LARGE SCALE GENOMIC DNA]</scope>
    <source>
        <strain evidence="3">DSM 12111</strain>
    </source>
</reference>
<dbReference type="STRING" id="53406.SAMN05421553_1059"/>
<dbReference type="Gene3D" id="2.60.200.60">
    <property type="match status" value="1"/>
</dbReference>
<dbReference type="AlphaFoldDB" id="A0A1H4TI63"/>
<dbReference type="EMBL" id="FNSC01000001">
    <property type="protein sequence ID" value="SEC56039.1"/>
    <property type="molecule type" value="Genomic_DNA"/>
</dbReference>
<dbReference type="Proteomes" id="UP000242849">
    <property type="component" value="Unassembled WGS sequence"/>
</dbReference>
<evidence type="ECO:0000313" key="3">
    <source>
        <dbReference type="Proteomes" id="UP000242849"/>
    </source>
</evidence>
<organism evidence="2 3">
    <name type="scientific">Pseudomonas anguilliseptica</name>
    <dbReference type="NCBI Taxonomy" id="53406"/>
    <lineage>
        <taxon>Bacteria</taxon>
        <taxon>Pseudomonadati</taxon>
        <taxon>Pseudomonadota</taxon>
        <taxon>Gammaproteobacteria</taxon>
        <taxon>Pseudomonadales</taxon>
        <taxon>Pseudomonadaceae</taxon>
        <taxon>Pseudomonas</taxon>
    </lineage>
</organism>
<dbReference type="Pfam" id="PF05488">
    <property type="entry name" value="PAAR_motif"/>
    <property type="match status" value="1"/>
</dbReference>
<gene>
    <name evidence="2" type="ORF">SAMN05421553_1059</name>
</gene>
<feature type="region of interest" description="Disordered" evidence="1">
    <location>
        <begin position="1"/>
        <end position="27"/>
    </location>
</feature>
<protein>
    <submittedName>
        <fullName evidence="2">Zn-binding Pro-Ala-Ala-Arg (PAAR) domain-containing protein, incolved in TypeVI secretion</fullName>
    </submittedName>
</protein>
<name>A0A1H4TI63_PSEAG</name>
<accession>A0A1H4TI63</accession>